<reference evidence="3" key="1">
    <citation type="journal article" date="2019" name="Int. J. Syst. Evol. Microbiol.">
        <title>The Global Catalogue of Microorganisms (GCM) 10K type strain sequencing project: providing services to taxonomists for standard genome sequencing and annotation.</title>
        <authorList>
            <consortium name="The Broad Institute Genomics Platform"/>
            <consortium name="The Broad Institute Genome Sequencing Center for Infectious Disease"/>
            <person name="Wu L."/>
            <person name="Ma J."/>
        </authorList>
    </citation>
    <scope>NUCLEOTIDE SEQUENCE [LARGE SCALE GENOMIC DNA]</scope>
    <source>
        <strain evidence="3">KACC 12602</strain>
    </source>
</reference>
<organism evidence="2 3">
    <name type="scientific">Adhaeribacter terreus</name>
    <dbReference type="NCBI Taxonomy" id="529703"/>
    <lineage>
        <taxon>Bacteria</taxon>
        <taxon>Pseudomonadati</taxon>
        <taxon>Bacteroidota</taxon>
        <taxon>Cytophagia</taxon>
        <taxon>Cytophagales</taxon>
        <taxon>Hymenobacteraceae</taxon>
        <taxon>Adhaeribacter</taxon>
    </lineage>
</organism>
<proteinExistence type="predicted"/>
<gene>
    <name evidence="2" type="ORF">ACFPIB_02750</name>
</gene>
<evidence type="ECO:0000259" key="1">
    <source>
        <dbReference type="Pfam" id="PF19838"/>
    </source>
</evidence>
<sequence>MVQKIMYLFGDAKIDYGTTSLVAEQIQINWETSTLYANGVPDSAGKLMGTPIFKDGEEMYEAEKMAYNYKTKRGKITGAITKQGEGYIHAEVVKKNADNELFGQNAQYTTCDLKHPHFFINAHKMKVEPGKKVITGPFNLWIGDVPTPLGFLFGLFPTPKKRASGIIIPTFGETRERGFYLRNGGYYWAVNDYLGMRFMGDIYSLGDYGLSVHGDYYKRYKYRGNFSFEHSTFNAPDPIPSTDASVGPPRLFRPQTKTYWVRWNHSPESLGGRGRFTASVNAGSSSYNKVNATDPGQYLSSTFQSSVSYSRSLPNAPINYDIRASHFQNVQTKEVTFNLPDFTLGTNSLYPFRWLAPEVPTGAWYENITNQAYFTYRLNAQNRFTNRVGRDTLDFAKDFGRMLANGQYGAEHNFNISLGSYKILKYLNFSPNVAYRESWQFKRLDYQFTQTPAGKDTIVTDTLSRFSRIYNYSAGASLSTQIYGMYNFKGKKIKAIRHVVNPAVSYNFSPDFGDPRYDFYETLPKLNNEKGTQRLSRYSGLLYGAPSPFPQSSLNFSLRNSVEMKKVSKKDTITGFDKVKLIDNLTASGGYNFAADSFNLSDLLIQLNTNLFDRISVTMRFNFSPYQFYNGRRITEYEFERGNFSLARFTDASIDLSTDLNPENWKREKRESTNAYPVGPETQPTTFPQTVAGSLPEYVDFDIKWSLFLGFNATYFNPRYLQRGQEPSQNRNIMVHGTVNPSEKWKVAFSSGYDMVNKNVSFTKIDLYRDLHCWEMSIGWTPFGYAQGYYVNINVKSSILRDLKFTRQQTYQNR</sequence>
<protein>
    <submittedName>
        <fullName evidence="2">LPS assembly protein LptD</fullName>
    </submittedName>
</protein>
<keyword evidence="3" id="KW-1185">Reference proteome</keyword>
<accession>A0ABW0E5H2</accession>
<dbReference type="PANTHER" id="PTHR30189:SF1">
    <property type="entry name" value="LPS-ASSEMBLY PROTEIN LPTD"/>
    <property type="match status" value="1"/>
</dbReference>
<feature type="domain" description="LPS-assembly protein LptD central" evidence="1">
    <location>
        <begin position="133"/>
        <end position="626"/>
    </location>
</feature>
<comment type="caution">
    <text evidence="2">The sequence shown here is derived from an EMBL/GenBank/DDBJ whole genome shotgun (WGS) entry which is preliminary data.</text>
</comment>
<name>A0ABW0E5H2_9BACT</name>
<dbReference type="InterPro" id="IPR045659">
    <property type="entry name" value="LptD_2"/>
</dbReference>
<dbReference type="PANTHER" id="PTHR30189">
    <property type="entry name" value="LPS-ASSEMBLY PROTEIN"/>
    <property type="match status" value="1"/>
</dbReference>
<dbReference type="Pfam" id="PF19838">
    <property type="entry name" value="LptD_2"/>
    <property type="match status" value="1"/>
</dbReference>
<evidence type="ECO:0000313" key="3">
    <source>
        <dbReference type="Proteomes" id="UP001596161"/>
    </source>
</evidence>
<dbReference type="RefSeq" id="WP_378015889.1">
    <property type="nucleotide sequence ID" value="NZ_JBHSKT010000001.1"/>
</dbReference>
<dbReference type="EMBL" id="JBHSKT010000001">
    <property type="protein sequence ID" value="MFC5269513.1"/>
    <property type="molecule type" value="Genomic_DNA"/>
</dbReference>
<dbReference type="Proteomes" id="UP001596161">
    <property type="component" value="Unassembled WGS sequence"/>
</dbReference>
<evidence type="ECO:0000313" key="2">
    <source>
        <dbReference type="EMBL" id="MFC5269513.1"/>
    </source>
</evidence>
<dbReference type="InterPro" id="IPR050218">
    <property type="entry name" value="LptD"/>
</dbReference>